<accession>A0A1L7WWT5</accession>
<feature type="compositionally biased region" description="Polar residues" evidence="1">
    <location>
        <begin position="476"/>
        <end position="486"/>
    </location>
</feature>
<evidence type="ECO:0000313" key="3">
    <source>
        <dbReference type="Proteomes" id="UP000184330"/>
    </source>
</evidence>
<dbReference type="AlphaFoldDB" id="A0A1L7WWT5"/>
<dbReference type="OrthoDB" id="4776522at2759"/>
<gene>
    <name evidence="2" type="ORF">PAC_07127</name>
</gene>
<evidence type="ECO:0000313" key="2">
    <source>
        <dbReference type="EMBL" id="CZR57237.1"/>
    </source>
</evidence>
<feature type="compositionally biased region" description="Polar residues" evidence="1">
    <location>
        <begin position="276"/>
        <end position="285"/>
    </location>
</feature>
<reference evidence="2 3" key="1">
    <citation type="submission" date="2016-03" db="EMBL/GenBank/DDBJ databases">
        <authorList>
            <person name="Ploux O."/>
        </authorList>
    </citation>
    <scope>NUCLEOTIDE SEQUENCE [LARGE SCALE GENOMIC DNA]</scope>
    <source>
        <strain evidence="2 3">UAMH 11012</strain>
    </source>
</reference>
<proteinExistence type="predicted"/>
<dbReference type="EMBL" id="FJOG01000009">
    <property type="protein sequence ID" value="CZR57237.1"/>
    <property type="molecule type" value="Genomic_DNA"/>
</dbReference>
<organism evidence="2 3">
    <name type="scientific">Phialocephala subalpina</name>
    <dbReference type="NCBI Taxonomy" id="576137"/>
    <lineage>
        <taxon>Eukaryota</taxon>
        <taxon>Fungi</taxon>
        <taxon>Dikarya</taxon>
        <taxon>Ascomycota</taxon>
        <taxon>Pezizomycotina</taxon>
        <taxon>Leotiomycetes</taxon>
        <taxon>Helotiales</taxon>
        <taxon>Mollisiaceae</taxon>
        <taxon>Phialocephala</taxon>
        <taxon>Phialocephala fortinii species complex</taxon>
    </lineage>
</organism>
<name>A0A1L7WWT5_9HELO</name>
<dbReference type="STRING" id="576137.A0A1L7WWT5"/>
<protein>
    <submittedName>
        <fullName evidence="2">Uncharacterized protein</fullName>
    </submittedName>
</protein>
<feature type="region of interest" description="Disordered" evidence="1">
    <location>
        <begin position="438"/>
        <end position="486"/>
    </location>
</feature>
<dbReference type="Proteomes" id="UP000184330">
    <property type="component" value="Unassembled WGS sequence"/>
</dbReference>
<keyword evidence="3" id="KW-1185">Reference proteome</keyword>
<feature type="region of interest" description="Disordered" evidence="1">
    <location>
        <begin position="252"/>
        <end position="289"/>
    </location>
</feature>
<sequence>MSTMATTSSNRRNRYTTVYMPRRAPEALPKTSSCFEAACTHLTMTRFYTNNSELVCSHCGQPPANGWLWRCTQDRELILEDDADRGVVPKIDALPDIFEKPPPGPKSVAARQDCTSFTSEVCKKHLDEYSPRQIQQIIDQRIKVKQVANHSKFGVIDEIFYKPADDAGPNAYGDAHPKSSPSYKPWLPADECQIKWCQNCRPHGAERGWLSLNGIANGDLPLTAIYGFGFNFLGKRPVSLVKHVANLGLRPNPDKITNMRSTTQREGRHRCVPPRSRTTSYSRPNSHLGLGITEASVPASTSYAFTSTTPSSSSSQITRPRSEMFAVGGPIRMSRLQARLAAIHAAQAAENNTNTNINYSTPNPNPETLQPLGLMASTSLPSLVPVAPLLETPLSPTNGSFPPDVPFPPSPVPGRRHSFTLLPRLSVVGNIPLPAQTDEEIESISGPSSVVGDDDYQKDGGSSSVVTDTEDDIQDLTVSPNTDMEQDDVQTGTVLPITDMEEEEAIAGEGVGAFHADALKLKNGIAVLEESIEQHEADVIMSV</sequence>
<evidence type="ECO:0000256" key="1">
    <source>
        <dbReference type="SAM" id="MobiDB-lite"/>
    </source>
</evidence>